<organism evidence="8 9">
    <name type="scientific">Eilatimonas milleporae</name>
    <dbReference type="NCBI Taxonomy" id="911205"/>
    <lineage>
        <taxon>Bacteria</taxon>
        <taxon>Pseudomonadati</taxon>
        <taxon>Pseudomonadota</taxon>
        <taxon>Alphaproteobacteria</taxon>
        <taxon>Kordiimonadales</taxon>
        <taxon>Kordiimonadaceae</taxon>
        <taxon>Eilatimonas</taxon>
    </lineage>
</organism>
<dbReference type="GO" id="GO:0005886">
    <property type="term" value="C:plasma membrane"/>
    <property type="evidence" value="ECO:0007669"/>
    <property type="project" value="TreeGrafter"/>
</dbReference>
<dbReference type="PANTHER" id="PTHR30158:SF10">
    <property type="entry name" value="CATION EFFLUX PUMP"/>
    <property type="match status" value="1"/>
</dbReference>
<dbReference type="InterPro" id="IPR058624">
    <property type="entry name" value="MdtA-like_HH"/>
</dbReference>
<dbReference type="AlphaFoldDB" id="A0A3M0BTL4"/>
<evidence type="ECO:0000256" key="2">
    <source>
        <dbReference type="ARBA" id="ARBA00009477"/>
    </source>
</evidence>
<dbReference type="Proteomes" id="UP000271227">
    <property type="component" value="Unassembled WGS sequence"/>
</dbReference>
<accession>A0A3M0BTL4</accession>
<dbReference type="InterPro" id="IPR006143">
    <property type="entry name" value="RND_pump_MFP"/>
</dbReference>
<reference evidence="8 9" key="1">
    <citation type="submission" date="2018-10" db="EMBL/GenBank/DDBJ databases">
        <title>Genomic Encyclopedia of Archaeal and Bacterial Type Strains, Phase II (KMG-II): from individual species to whole genera.</title>
        <authorList>
            <person name="Goeker M."/>
        </authorList>
    </citation>
    <scope>NUCLEOTIDE SEQUENCE [LARGE SCALE GENOMIC DNA]</scope>
    <source>
        <strain evidence="8 9">DSM 25217</strain>
    </source>
</reference>
<dbReference type="NCBIfam" id="TIGR01730">
    <property type="entry name" value="RND_mfp"/>
    <property type="match status" value="1"/>
</dbReference>
<dbReference type="EMBL" id="REFR01000017">
    <property type="protein sequence ID" value="RMB00668.1"/>
    <property type="molecule type" value="Genomic_DNA"/>
</dbReference>
<dbReference type="InterPro" id="IPR058626">
    <property type="entry name" value="MdtA-like_b-barrel"/>
</dbReference>
<dbReference type="RefSeq" id="WP_121940479.1">
    <property type="nucleotide sequence ID" value="NZ_REFR01000017.1"/>
</dbReference>
<keyword evidence="9" id="KW-1185">Reference proteome</keyword>
<name>A0A3M0BTL4_9PROT</name>
<proteinExistence type="inferred from homology"/>
<dbReference type="InterPro" id="IPR058625">
    <property type="entry name" value="MdtA-like_BSH"/>
</dbReference>
<dbReference type="Gene3D" id="2.40.50.100">
    <property type="match status" value="1"/>
</dbReference>
<dbReference type="GO" id="GO:0046677">
    <property type="term" value="P:response to antibiotic"/>
    <property type="evidence" value="ECO:0007669"/>
    <property type="project" value="TreeGrafter"/>
</dbReference>
<comment type="caution">
    <text evidence="8">The sequence shown here is derived from an EMBL/GenBank/DDBJ whole genome shotgun (WGS) entry which is preliminary data.</text>
</comment>
<dbReference type="Pfam" id="PF25876">
    <property type="entry name" value="HH_MFP_RND"/>
    <property type="match status" value="1"/>
</dbReference>
<dbReference type="Pfam" id="PF25967">
    <property type="entry name" value="RND-MFP_C"/>
    <property type="match status" value="1"/>
</dbReference>
<evidence type="ECO:0000259" key="5">
    <source>
        <dbReference type="Pfam" id="PF25917"/>
    </source>
</evidence>
<dbReference type="PANTHER" id="PTHR30158">
    <property type="entry name" value="ACRA/E-RELATED COMPONENT OF DRUG EFFLUX TRANSPORTER"/>
    <property type="match status" value="1"/>
</dbReference>
<gene>
    <name evidence="8" type="ORF">BXY39_3856</name>
</gene>
<comment type="subcellular location">
    <subcellularLocation>
        <location evidence="1">Cell envelope</location>
    </subcellularLocation>
</comment>
<feature type="domain" description="Multidrug resistance protein MdtA-like C-terminal permuted SH3" evidence="7">
    <location>
        <begin position="296"/>
        <end position="355"/>
    </location>
</feature>
<feature type="signal peptide" evidence="3">
    <location>
        <begin position="1"/>
        <end position="25"/>
    </location>
</feature>
<dbReference type="Gene3D" id="1.10.287.470">
    <property type="entry name" value="Helix hairpin bin"/>
    <property type="match status" value="1"/>
</dbReference>
<evidence type="ECO:0000313" key="9">
    <source>
        <dbReference type="Proteomes" id="UP000271227"/>
    </source>
</evidence>
<evidence type="ECO:0000259" key="6">
    <source>
        <dbReference type="Pfam" id="PF25944"/>
    </source>
</evidence>
<evidence type="ECO:0000256" key="3">
    <source>
        <dbReference type="SAM" id="SignalP"/>
    </source>
</evidence>
<dbReference type="SUPFAM" id="SSF111369">
    <property type="entry name" value="HlyD-like secretion proteins"/>
    <property type="match status" value="1"/>
</dbReference>
<comment type="similarity">
    <text evidence="2">Belongs to the membrane fusion protein (MFP) (TC 8.A.1) family.</text>
</comment>
<keyword evidence="3" id="KW-0732">Signal</keyword>
<dbReference type="InterPro" id="IPR058627">
    <property type="entry name" value="MdtA-like_C"/>
</dbReference>
<dbReference type="GO" id="GO:0022857">
    <property type="term" value="F:transmembrane transporter activity"/>
    <property type="evidence" value="ECO:0007669"/>
    <property type="project" value="InterPro"/>
</dbReference>
<dbReference type="Pfam" id="PF25944">
    <property type="entry name" value="Beta-barrel_RND"/>
    <property type="match status" value="1"/>
</dbReference>
<feature type="domain" description="Multidrug resistance protein MdtA-like barrel-sandwich hybrid" evidence="5">
    <location>
        <begin position="54"/>
        <end position="187"/>
    </location>
</feature>
<dbReference type="Gene3D" id="2.40.30.170">
    <property type="match status" value="1"/>
</dbReference>
<evidence type="ECO:0000313" key="8">
    <source>
        <dbReference type="EMBL" id="RMB00668.1"/>
    </source>
</evidence>
<protein>
    <submittedName>
        <fullName evidence="8">RND family efflux transporter MFP subunit</fullName>
    </submittedName>
</protein>
<feature type="chain" id="PRO_5018263237" evidence="3">
    <location>
        <begin position="26"/>
        <end position="376"/>
    </location>
</feature>
<dbReference type="Pfam" id="PF25917">
    <property type="entry name" value="BSH_RND"/>
    <property type="match status" value="1"/>
</dbReference>
<evidence type="ECO:0000256" key="1">
    <source>
        <dbReference type="ARBA" id="ARBA00004196"/>
    </source>
</evidence>
<sequence>MPRPFVFTICVLAICSALFTPPSQAQAPINVSHPVVREIVDWDEYTGRFEAVERVEVRARVDGYLYEAPFQEGALVEAGTILFVIDQRPFKIALDAAQAELAEAESQLRLARREAERGGELRRNGNISQEAFDQRREQAIASEATLRAAEALVARAELDMEFTTVRASISGRVGSKLVTKGNLISGNVGGTVLTTIVSQDPIYFTFEASESDYLKYARQHFSGARASSRDAPNPVKVRLLDEKDFVHEGVMNYVENELNASSGTLRGRAVISNTDGFLQPGQFGRLRLLGSGEYRAILLPDSVVQSEQSRKFVFTVDENGTVARRIVQPGALYDGLRVIREGLNGEELIVINGFHRVRPGMTVDTSPVSIDTVLSR</sequence>
<evidence type="ECO:0000259" key="7">
    <source>
        <dbReference type="Pfam" id="PF25967"/>
    </source>
</evidence>
<dbReference type="InParanoid" id="A0A3M0BTL4"/>
<feature type="domain" description="Multidrug resistance protein MdtA-like beta-barrel" evidence="6">
    <location>
        <begin position="201"/>
        <end position="288"/>
    </location>
</feature>
<feature type="domain" description="Multidrug resistance protein MdtA-like alpha-helical hairpin" evidence="4">
    <location>
        <begin position="94"/>
        <end position="163"/>
    </location>
</feature>
<dbReference type="FunCoup" id="A0A3M0BTL4">
    <property type="interactions" value="170"/>
</dbReference>
<evidence type="ECO:0000259" key="4">
    <source>
        <dbReference type="Pfam" id="PF25876"/>
    </source>
</evidence>
<dbReference type="OrthoDB" id="9816569at2"/>
<dbReference type="Gene3D" id="2.40.420.20">
    <property type="match status" value="1"/>
</dbReference>